<gene>
    <name evidence="4" type="ORF">EEDITHA_LOCUS4318</name>
</gene>
<evidence type="ECO:0000256" key="1">
    <source>
        <dbReference type="RuleBase" id="RU363044"/>
    </source>
</evidence>
<keyword evidence="1" id="KW-0227">DNA damage</keyword>
<reference evidence="4" key="1">
    <citation type="submission" date="2022-03" db="EMBL/GenBank/DDBJ databases">
        <authorList>
            <person name="Tunstrom K."/>
        </authorList>
    </citation>
    <scope>NUCLEOTIDE SEQUENCE</scope>
</reference>
<dbReference type="InterPro" id="IPR010285">
    <property type="entry name" value="DNA_helicase_pif1-like_DEAD"/>
</dbReference>
<dbReference type="GO" id="GO:0006310">
    <property type="term" value="P:DNA recombination"/>
    <property type="evidence" value="ECO:0007669"/>
    <property type="project" value="UniProtKB-KW"/>
</dbReference>
<accession>A0AAU9TUD5</accession>
<feature type="compositionally biased region" description="Acidic residues" evidence="2">
    <location>
        <begin position="239"/>
        <end position="250"/>
    </location>
</feature>
<dbReference type="GO" id="GO:0000723">
    <property type="term" value="P:telomere maintenance"/>
    <property type="evidence" value="ECO:0007669"/>
    <property type="project" value="InterPro"/>
</dbReference>
<dbReference type="GO" id="GO:0043139">
    <property type="term" value="F:5'-3' DNA helicase activity"/>
    <property type="evidence" value="ECO:0007669"/>
    <property type="project" value="UniProtKB-EC"/>
</dbReference>
<evidence type="ECO:0000256" key="2">
    <source>
        <dbReference type="SAM" id="MobiDB-lite"/>
    </source>
</evidence>
<sequence>MANKKGVEALNRTLQYIRDCNQLMGGVVVFLAGHFRQTLPVVPRACIKIFNLSRAQYLSCPLSDDQVTEILATNENFSLVLENTCDEPTCYPKFLDNINSSNNVQKDTDPSEEALVKSPNNDSSKNIQKGIKPSEEALIKSPNNDSSNNIQKGIEPSEEALIKSPNNDSSNNIQKGIEPSEEALIKSPNYDSSNNIQKVTVPSDEALVMSPDYYSSNDENEDYSLDRDDSYSSLSEYCESSEADSLDNEDVQNNVNQNGRNDDNEWQDITDTMKLLKIVRQRHCSFIVEEVIDNNKVMYFVQLFRRYQALLLEFGDCEIDFDFIKDYRPEILQKKIEKIFGDRVTIEASTGPCHQKNIYKTDIDITIMENNTKLLESKEDTI</sequence>
<feature type="domain" description="DNA helicase Pif1-like DEAD-box helicase" evidence="3">
    <location>
        <begin position="1"/>
        <end position="45"/>
    </location>
</feature>
<feature type="region of interest" description="Disordered" evidence="2">
    <location>
        <begin position="210"/>
        <end position="264"/>
    </location>
</feature>
<feature type="region of interest" description="Disordered" evidence="2">
    <location>
        <begin position="101"/>
        <end position="128"/>
    </location>
</feature>
<evidence type="ECO:0000259" key="3">
    <source>
        <dbReference type="Pfam" id="PF05970"/>
    </source>
</evidence>
<dbReference type="PANTHER" id="PTHR10492">
    <property type="match status" value="1"/>
</dbReference>
<dbReference type="EMBL" id="CAKOGL010000007">
    <property type="protein sequence ID" value="CAH2088130.1"/>
    <property type="molecule type" value="Genomic_DNA"/>
</dbReference>
<keyword evidence="1" id="KW-0347">Helicase</keyword>
<evidence type="ECO:0000313" key="5">
    <source>
        <dbReference type="Proteomes" id="UP001153954"/>
    </source>
</evidence>
<comment type="similarity">
    <text evidence="1">Belongs to the helicase family.</text>
</comment>
<comment type="catalytic activity">
    <reaction evidence="1">
        <text>ATP + H2O = ADP + phosphate + H(+)</text>
        <dbReference type="Rhea" id="RHEA:13065"/>
        <dbReference type="ChEBI" id="CHEBI:15377"/>
        <dbReference type="ChEBI" id="CHEBI:15378"/>
        <dbReference type="ChEBI" id="CHEBI:30616"/>
        <dbReference type="ChEBI" id="CHEBI:43474"/>
        <dbReference type="ChEBI" id="CHEBI:456216"/>
        <dbReference type="EC" id="5.6.2.3"/>
    </reaction>
</comment>
<organism evidence="4 5">
    <name type="scientific">Euphydryas editha</name>
    <name type="common">Edith's checkerspot</name>
    <dbReference type="NCBI Taxonomy" id="104508"/>
    <lineage>
        <taxon>Eukaryota</taxon>
        <taxon>Metazoa</taxon>
        <taxon>Ecdysozoa</taxon>
        <taxon>Arthropoda</taxon>
        <taxon>Hexapoda</taxon>
        <taxon>Insecta</taxon>
        <taxon>Pterygota</taxon>
        <taxon>Neoptera</taxon>
        <taxon>Endopterygota</taxon>
        <taxon>Lepidoptera</taxon>
        <taxon>Glossata</taxon>
        <taxon>Ditrysia</taxon>
        <taxon>Papilionoidea</taxon>
        <taxon>Nymphalidae</taxon>
        <taxon>Nymphalinae</taxon>
        <taxon>Euphydryas</taxon>
    </lineage>
</organism>
<dbReference type="Proteomes" id="UP001153954">
    <property type="component" value="Unassembled WGS sequence"/>
</dbReference>
<dbReference type="GO" id="GO:0006281">
    <property type="term" value="P:DNA repair"/>
    <property type="evidence" value="ECO:0007669"/>
    <property type="project" value="UniProtKB-KW"/>
</dbReference>
<keyword evidence="1" id="KW-0547">Nucleotide-binding</keyword>
<dbReference type="EC" id="5.6.2.3" evidence="1"/>
<keyword evidence="1" id="KW-0378">Hydrolase</keyword>
<keyword evidence="1" id="KW-0234">DNA repair</keyword>
<comment type="caution">
    <text evidence="4">The sequence shown here is derived from an EMBL/GenBank/DDBJ whole genome shotgun (WGS) entry which is preliminary data.</text>
</comment>
<feature type="compositionally biased region" description="Polar residues" evidence="2">
    <location>
        <begin position="118"/>
        <end position="127"/>
    </location>
</feature>
<keyword evidence="5" id="KW-1185">Reference proteome</keyword>
<evidence type="ECO:0000313" key="4">
    <source>
        <dbReference type="EMBL" id="CAH2088130.1"/>
    </source>
</evidence>
<protein>
    <recommendedName>
        <fullName evidence="1">ATP-dependent DNA helicase</fullName>
        <ecNumber evidence="1">5.6.2.3</ecNumber>
    </recommendedName>
</protein>
<proteinExistence type="inferred from homology"/>
<keyword evidence="1" id="KW-0233">DNA recombination</keyword>
<dbReference type="GO" id="GO:0005524">
    <property type="term" value="F:ATP binding"/>
    <property type="evidence" value="ECO:0007669"/>
    <property type="project" value="UniProtKB-KW"/>
</dbReference>
<comment type="cofactor">
    <cofactor evidence="1">
        <name>Mg(2+)</name>
        <dbReference type="ChEBI" id="CHEBI:18420"/>
    </cofactor>
</comment>
<dbReference type="AlphaFoldDB" id="A0AAU9TUD5"/>
<name>A0AAU9TUD5_EUPED</name>
<keyword evidence="1" id="KW-0067">ATP-binding</keyword>
<dbReference type="PANTHER" id="PTHR10492:SF57">
    <property type="entry name" value="ATP-DEPENDENT DNA HELICASE"/>
    <property type="match status" value="1"/>
</dbReference>
<dbReference type="Pfam" id="PF05970">
    <property type="entry name" value="PIF1"/>
    <property type="match status" value="1"/>
</dbReference>
<dbReference type="GO" id="GO:0016787">
    <property type="term" value="F:hydrolase activity"/>
    <property type="evidence" value="ECO:0007669"/>
    <property type="project" value="UniProtKB-KW"/>
</dbReference>